<protein>
    <submittedName>
        <fullName evidence="2">Uncharacterized protein</fullName>
    </submittedName>
</protein>
<keyword evidence="3" id="KW-1185">Reference proteome</keyword>
<keyword evidence="1" id="KW-0472">Membrane</keyword>
<comment type="caution">
    <text evidence="2">The sequence shown here is derived from an EMBL/GenBank/DDBJ whole genome shotgun (WGS) entry which is preliminary data.</text>
</comment>
<evidence type="ECO:0000313" key="3">
    <source>
        <dbReference type="Proteomes" id="UP000247702"/>
    </source>
</evidence>
<sequence length="147" mass="17053">MDNMTLKEEIMLPSSKVDNFYKIDVFKTFHRYNIKVPKCHKNIKGEIQADLLKREKVDMRSILIVTSSKFEAVYGNVVGGLQPSGMSTTNQERRFHNKLTLMIDMRDSLNSLLMEYKMFLMSNVWISSSMIGFKLLNLYALDWKGDG</sequence>
<evidence type="ECO:0000313" key="2">
    <source>
        <dbReference type="EMBL" id="GBC06847.1"/>
    </source>
</evidence>
<proteinExistence type="predicted"/>
<reference evidence="2 3" key="1">
    <citation type="submission" date="2017-11" db="EMBL/GenBank/DDBJ databases">
        <title>The genome of Rhizophagus clarus HR1 reveals common genetic basis of auxotrophy among arbuscular mycorrhizal fungi.</title>
        <authorList>
            <person name="Kobayashi Y."/>
        </authorList>
    </citation>
    <scope>NUCLEOTIDE SEQUENCE [LARGE SCALE GENOMIC DNA]</scope>
    <source>
        <strain evidence="2 3">HR1</strain>
    </source>
</reference>
<evidence type="ECO:0000256" key="1">
    <source>
        <dbReference type="SAM" id="Phobius"/>
    </source>
</evidence>
<accession>A0A2Z6SK85</accession>
<feature type="transmembrane region" description="Helical" evidence="1">
    <location>
        <begin position="118"/>
        <end position="141"/>
    </location>
</feature>
<dbReference type="Proteomes" id="UP000247702">
    <property type="component" value="Unassembled WGS sequence"/>
</dbReference>
<gene>
    <name evidence="2" type="ORF">RclHR1_07090006</name>
</gene>
<name>A0A2Z6SK85_9GLOM</name>
<keyword evidence="1" id="KW-1133">Transmembrane helix</keyword>
<keyword evidence="1" id="KW-0812">Transmembrane</keyword>
<dbReference type="EMBL" id="BEXD01004103">
    <property type="protein sequence ID" value="GBC06847.1"/>
    <property type="molecule type" value="Genomic_DNA"/>
</dbReference>
<dbReference type="AlphaFoldDB" id="A0A2Z6SK85"/>
<organism evidence="2 3">
    <name type="scientific">Rhizophagus clarus</name>
    <dbReference type="NCBI Taxonomy" id="94130"/>
    <lineage>
        <taxon>Eukaryota</taxon>
        <taxon>Fungi</taxon>
        <taxon>Fungi incertae sedis</taxon>
        <taxon>Mucoromycota</taxon>
        <taxon>Glomeromycotina</taxon>
        <taxon>Glomeromycetes</taxon>
        <taxon>Glomerales</taxon>
        <taxon>Glomeraceae</taxon>
        <taxon>Rhizophagus</taxon>
    </lineage>
</organism>